<dbReference type="FunFam" id="2.30.180.10:FF:000019">
    <property type="entry name" value="Cell surface lipoprotein"/>
    <property type="match status" value="1"/>
</dbReference>
<dbReference type="EMBL" id="VOPY01000002">
    <property type="protein sequence ID" value="TXC68691.1"/>
    <property type="molecule type" value="Genomic_DNA"/>
</dbReference>
<dbReference type="InterPro" id="IPR036378">
    <property type="entry name" value="FAS1_dom_sf"/>
</dbReference>
<proteinExistence type="predicted"/>
<dbReference type="OrthoDB" id="9800666at2"/>
<accession>A0A5C6U952</accession>
<feature type="signal peptide" evidence="1">
    <location>
        <begin position="1"/>
        <end position="25"/>
    </location>
</feature>
<dbReference type="PANTHER" id="PTHR10900:SF77">
    <property type="entry name" value="FI19380P1"/>
    <property type="match status" value="1"/>
</dbReference>
<reference evidence="3 4" key="1">
    <citation type="submission" date="2019-08" db="EMBL/GenBank/DDBJ databases">
        <title>Sphingorhabdus soil sp. nov., isolated from arctic soil.</title>
        <authorList>
            <person name="Liu Y."/>
        </authorList>
    </citation>
    <scope>NUCLEOTIDE SEQUENCE [LARGE SCALE GENOMIC DNA]</scope>
    <source>
        <strain evidence="3 4">D-2Q-5-6</strain>
    </source>
</reference>
<feature type="chain" id="PRO_5022690300" evidence="1">
    <location>
        <begin position="26"/>
        <end position="212"/>
    </location>
</feature>
<dbReference type="PANTHER" id="PTHR10900">
    <property type="entry name" value="PERIOSTIN-RELATED"/>
    <property type="match status" value="1"/>
</dbReference>
<dbReference type="Pfam" id="PF02469">
    <property type="entry name" value="Fasciclin"/>
    <property type="match status" value="1"/>
</dbReference>
<dbReference type="Proteomes" id="UP000321129">
    <property type="component" value="Unassembled WGS sequence"/>
</dbReference>
<dbReference type="InterPro" id="IPR000782">
    <property type="entry name" value="FAS1_domain"/>
</dbReference>
<sequence>MRTPLFLTAASVALIGLSGCSSDPAETPTNTATADDGMMNAEMAGNGNMASTTTMVGGVEMFPDKTIVDNAVNSPIHTTLVAAIKQAGLVETLSGAGPFTVFAPTDTAFAALPAGTVDGLLKPDAKPTLTKVLTYHVVPGRLTAADLAGKIKAGGGKATLTTVEGEPLTLTSDGTTITITGVGGSKATVNQADVLQSNGVIHVVDGVLLPKM</sequence>
<evidence type="ECO:0000256" key="1">
    <source>
        <dbReference type="SAM" id="SignalP"/>
    </source>
</evidence>
<evidence type="ECO:0000313" key="3">
    <source>
        <dbReference type="EMBL" id="TXC68691.1"/>
    </source>
</evidence>
<dbReference type="SMART" id="SM00554">
    <property type="entry name" value="FAS1"/>
    <property type="match status" value="1"/>
</dbReference>
<keyword evidence="4" id="KW-1185">Reference proteome</keyword>
<dbReference type="PROSITE" id="PS50213">
    <property type="entry name" value="FAS1"/>
    <property type="match status" value="1"/>
</dbReference>
<evidence type="ECO:0000259" key="2">
    <source>
        <dbReference type="PROSITE" id="PS50213"/>
    </source>
</evidence>
<dbReference type="SUPFAM" id="SSF82153">
    <property type="entry name" value="FAS1 domain"/>
    <property type="match status" value="1"/>
</dbReference>
<dbReference type="GO" id="GO:0005615">
    <property type="term" value="C:extracellular space"/>
    <property type="evidence" value="ECO:0007669"/>
    <property type="project" value="TreeGrafter"/>
</dbReference>
<comment type="caution">
    <text evidence="3">The sequence shown here is derived from an EMBL/GenBank/DDBJ whole genome shotgun (WGS) entry which is preliminary data.</text>
</comment>
<dbReference type="AlphaFoldDB" id="A0A5C6U952"/>
<keyword evidence="1" id="KW-0732">Signal</keyword>
<dbReference type="Gene3D" id="2.30.180.10">
    <property type="entry name" value="FAS1 domain"/>
    <property type="match status" value="1"/>
</dbReference>
<dbReference type="RefSeq" id="WP_147122644.1">
    <property type="nucleotide sequence ID" value="NZ_VOPY01000002.1"/>
</dbReference>
<organism evidence="3 4">
    <name type="scientific">Flavisphingopyxis soli</name>
    <dbReference type="NCBI Taxonomy" id="2601267"/>
    <lineage>
        <taxon>Bacteria</taxon>
        <taxon>Pseudomonadati</taxon>
        <taxon>Pseudomonadota</taxon>
        <taxon>Alphaproteobacteria</taxon>
        <taxon>Sphingomonadales</taxon>
        <taxon>Sphingopyxidaceae</taxon>
        <taxon>Flavisphingopyxis</taxon>
    </lineage>
</organism>
<dbReference type="PROSITE" id="PS51257">
    <property type="entry name" value="PROKAR_LIPOPROTEIN"/>
    <property type="match status" value="1"/>
</dbReference>
<feature type="domain" description="FAS1" evidence="2">
    <location>
        <begin position="64"/>
        <end position="208"/>
    </location>
</feature>
<protein>
    <submittedName>
        <fullName evidence="3">Fasciclin domain-containing protein</fullName>
    </submittedName>
</protein>
<dbReference type="InterPro" id="IPR050904">
    <property type="entry name" value="Adhesion/Biosynth-related"/>
</dbReference>
<name>A0A5C6U952_9SPHN</name>
<evidence type="ECO:0000313" key="4">
    <source>
        <dbReference type="Proteomes" id="UP000321129"/>
    </source>
</evidence>
<gene>
    <name evidence="3" type="ORF">FSZ31_06825</name>
</gene>